<evidence type="ECO:0000256" key="1">
    <source>
        <dbReference type="ARBA" id="ARBA00006407"/>
    </source>
</evidence>
<proteinExistence type="inferred from homology"/>
<comment type="similarity">
    <text evidence="1">Belongs to the CBP3 family.</text>
</comment>
<dbReference type="InterPro" id="IPR021150">
    <property type="entry name" value="Ubiq_cyt_c_chap"/>
</dbReference>
<evidence type="ECO:0000313" key="4">
    <source>
        <dbReference type="Proteomes" id="UP000786811"/>
    </source>
</evidence>
<evidence type="ECO:0000259" key="2">
    <source>
        <dbReference type="Pfam" id="PF03981"/>
    </source>
</evidence>
<sequence length="248" mass="29441">MAILNNKVILFYKINKFCKYLSSSWTLPILSNMNRRQICTNSINFVPAKLVYKESLYNRVKEKVYYHVFKKYVHRTKGFLLYRHSCDSLDYVSFMKDYDMPDTFFSWFLITELHVWMLMVRLMAIGDEGMAIRYHLIAALWQDTDVRKKQLGNIKDSAVRHHIEEIGYQFNAAILGYDEGLLSDDHVLAGAIWRRIFCMDCNSPERIEKLVRYIRKNISELDNLPNELFIKSTVVRWHDYPAKINLSD</sequence>
<comment type="caution">
    <text evidence="3">The sequence shown here is derived from an EMBL/GenBank/DDBJ whole genome shotgun (WGS) entry which is preliminary data.</text>
</comment>
<dbReference type="PANTHER" id="PTHR12184:SF1">
    <property type="entry name" value="UBIQUINOL-CYTOCHROME-C REDUCTASE COMPLEX ASSEMBLY FACTOR 1"/>
    <property type="match status" value="1"/>
</dbReference>
<reference evidence="3" key="1">
    <citation type="submission" date="2021-04" db="EMBL/GenBank/DDBJ databases">
        <authorList>
            <person name="Chebbi M.A.C M."/>
        </authorList>
    </citation>
    <scope>NUCLEOTIDE SEQUENCE</scope>
</reference>
<dbReference type="Pfam" id="PF03981">
    <property type="entry name" value="Ubiq_cyt_C_chap"/>
    <property type="match status" value="1"/>
</dbReference>
<organism evidence="3 4">
    <name type="scientific">Cotesia congregata</name>
    <name type="common">Parasitoid wasp</name>
    <name type="synonym">Apanteles congregatus</name>
    <dbReference type="NCBI Taxonomy" id="51543"/>
    <lineage>
        <taxon>Eukaryota</taxon>
        <taxon>Metazoa</taxon>
        <taxon>Ecdysozoa</taxon>
        <taxon>Arthropoda</taxon>
        <taxon>Hexapoda</taxon>
        <taxon>Insecta</taxon>
        <taxon>Pterygota</taxon>
        <taxon>Neoptera</taxon>
        <taxon>Endopterygota</taxon>
        <taxon>Hymenoptera</taxon>
        <taxon>Apocrita</taxon>
        <taxon>Ichneumonoidea</taxon>
        <taxon>Braconidae</taxon>
        <taxon>Microgastrinae</taxon>
        <taxon>Cotesia</taxon>
    </lineage>
</organism>
<dbReference type="GO" id="GO:0034551">
    <property type="term" value="P:mitochondrial respiratory chain complex III assembly"/>
    <property type="evidence" value="ECO:0007669"/>
    <property type="project" value="TreeGrafter"/>
</dbReference>
<evidence type="ECO:0000313" key="3">
    <source>
        <dbReference type="EMBL" id="CAG5108199.1"/>
    </source>
</evidence>
<feature type="domain" description="Ubiquinol-cytochrome c chaperone" evidence="2">
    <location>
        <begin position="97"/>
        <end position="233"/>
    </location>
</feature>
<dbReference type="Proteomes" id="UP000786811">
    <property type="component" value="Unassembled WGS sequence"/>
</dbReference>
<protein>
    <submittedName>
        <fullName evidence="3">Similar to uqcc1: Ubiquinol-cytochrome-c reductase complex assembly factor 1 (Xenopus laevis)</fullName>
    </submittedName>
</protein>
<name>A0A8J2HTH3_COTCN</name>
<accession>A0A8J2HTH3</accession>
<dbReference type="PANTHER" id="PTHR12184">
    <property type="entry name" value="UBIQUINOL-CYTOCHROME C REDUCTASE COMPLEX ASSEMBLY FACTOR 1 FAMILY MEMBER"/>
    <property type="match status" value="1"/>
</dbReference>
<dbReference type="InterPro" id="IPR007129">
    <property type="entry name" value="Ubiqinol_cyt_c_chaperone_CPB3"/>
</dbReference>
<keyword evidence="4" id="KW-1185">Reference proteome</keyword>
<dbReference type="AlphaFoldDB" id="A0A8J2HTH3"/>
<dbReference type="GO" id="GO:0005739">
    <property type="term" value="C:mitochondrion"/>
    <property type="evidence" value="ECO:0007669"/>
    <property type="project" value="TreeGrafter"/>
</dbReference>
<dbReference type="OrthoDB" id="4007at2759"/>
<gene>
    <name evidence="3" type="ORF">HICCMSTLAB_LOCUS13118</name>
</gene>
<dbReference type="EMBL" id="CAJNRD030001124">
    <property type="protein sequence ID" value="CAG5108199.1"/>
    <property type="molecule type" value="Genomic_DNA"/>
</dbReference>